<accession>A0A084IH63</accession>
<dbReference type="AlphaFoldDB" id="A0A084IH63"/>
<feature type="region of interest" description="Disordered" evidence="1">
    <location>
        <begin position="64"/>
        <end position="93"/>
    </location>
</feature>
<gene>
    <name evidence="2" type="ORF">C41B8_16854</name>
</gene>
<organism evidence="2 3">
    <name type="scientific">Salinisphaera hydrothermalis (strain C41B8)</name>
    <dbReference type="NCBI Taxonomy" id="1304275"/>
    <lineage>
        <taxon>Bacteria</taxon>
        <taxon>Pseudomonadati</taxon>
        <taxon>Pseudomonadota</taxon>
        <taxon>Gammaproteobacteria</taxon>
        <taxon>Salinisphaerales</taxon>
        <taxon>Salinisphaeraceae</taxon>
        <taxon>Salinisphaera</taxon>
    </lineage>
</organism>
<proteinExistence type="predicted"/>
<dbReference type="EMBL" id="APNK01000041">
    <property type="protein sequence ID" value="KEZ76047.1"/>
    <property type="molecule type" value="Genomic_DNA"/>
</dbReference>
<dbReference type="RefSeq" id="WP_037340908.1">
    <property type="nucleotide sequence ID" value="NZ_APNK01000041.1"/>
</dbReference>
<evidence type="ECO:0000313" key="3">
    <source>
        <dbReference type="Proteomes" id="UP000028302"/>
    </source>
</evidence>
<protein>
    <recommendedName>
        <fullName evidence="4">DUF1127 domain-containing protein</fullName>
    </recommendedName>
</protein>
<name>A0A084IH63_SALHC</name>
<evidence type="ECO:0000313" key="2">
    <source>
        <dbReference type="EMBL" id="KEZ76047.1"/>
    </source>
</evidence>
<evidence type="ECO:0000256" key="1">
    <source>
        <dbReference type="SAM" id="MobiDB-lite"/>
    </source>
</evidence>
<dbReference type="Proteomes" id="UP000028302">
    <property type="component" value="Unassembled WGS sequence"/>
</dbReference>
<evidence type="ECO:0008006" key="4">
    <source>
        <dbReference type="Google" id="ProtNLM"/>
    </source>
</evidence>
<dbReference type="STRING" id="1304275.C41B8_16854"/>
<comment type="caution">
    <text evidence="2">The sequence shown here is derived from an EMBL/GenBank/DDBJ whole genome shotgun (WGS) entry which is preliminary data.</text>
</comment>
<reference evidence="2 3" key="1">
    <citation type="submission" date="2013-03" db="EMBL/GenBank/DDBJ databases">
        <title>Salinisphaera hydrothermalis C41B8 Genome Sequencing.</title>
        <authorList>
            <person name="Li C."/>
            <person name="Lai Q."/>
            <person name="Shao Z."/>
        </authorList>
    </citation>
    <scope>NUCLEOTIDE SEQUENCE [LARGE SCALE GENOMIC DNA]</scope>
    <source>
        <strain evidence="2 3">C41B8</strain>
    </source>
</reference>
<keyword evidence="3" id="KW-1185">Reference proteome</keyword>
<sequence length="93" mass="10783">MPAMPPLQLIAWIRRAFERRACRRQLRTLLNAEDRQLADLGLCRERIRQALRRAGDPCHRLAAAMQGETNPESPFASAARTERARMEGEDWRQ</sequence>
<feature type="compositionally biased region" description="Basic and acidic residues" evidence="1">
    <location>
        <begin position="80"/>
        <end position="93"/>
    </location>
</feature>